<dbReference type="EMBL" id="WNKT01000013">
    <property type="protein sequence ID" value="MTW21074.1"/>
    <property type="molecule type" value="Genomic_DNA"/>
</dbReference>
<organism evidence="2 3">
    <name type="scientific">Allochromatium palmeri</name>
    <dbReference type="NCBI Taxonomy" id="231048"/>
    <lineage>
        <taxon>Bacteria</taxon>
        <taxon>Pseudomonadati</taxon>
        <taxon>Pseudomonadota</taxon>
        <taxon>Gammaproteobacteria</taxon>
        <taxon>Chromatiales</taxon>
        <taxon>Chromatiaceae</taxon>
        <taxon>Allochromatium</taxon>
    </lineage>
</organism>
<dbReference type="OrthoDB" id="7204915at2"/>
<proteinExistence type="predicted"/>
<dbReference type="RefSeq" id="WP_155449665.1">
    <property type="nucleotide sequence ID" value="NZ_WNKT01000013.1"/>
</dbReference>
<keyword evidence="3" id="KW-1185">Reference proteome</keyword>
<keyword evidence="1" id="KW-0472">Membrane</keyword>
<sequence>MIEVHEQPNSNIVEMTVSGSMKGLTSTYHLLTRILYGIASLALTAISLAMIGVAGFDVWHAADASEPLKYAMLDGIGLVVVSLAVFDVAKYLMEEEVLRDRELRSATEARETLTKFFVIIIIAVTLEALIFVLGAASKNLSLLVYPAILFGVSSLMMVSLALYLRLSSHAEERLPAPED</sequence>
<reference evidence="2 3" key="1">
    <citation type="submission" date="2019-11" db="EMBL/GenBank/DDBJ databases">
        <title>Whole-genome sequence of the anaerobic purple sulfur bacterium Allochromatium palmeri DSM 15591.</title>
        <authorList>
            <person name="Kyndt J.A."/>
            <person name="Meyer T.E."/>
        </authorList>
    </citation>
    <scope>NUCLEOTIDE SEQUENCE [LARGE SCALE GENOMIC DNA]</scope>
    <source>
        <strain evidence="2 3">DSM 15591</strain>
    </source>
</reference>
<dbReference type="Proteomes" id="UP000434044">
    <property type="component" value="Unassembled WGS sequence"/>
</dbReference>
<feature type="transmembrane region" description="Helical" evidence="1">
    <location>
        <begin position="142"/>
        <end position="164"/>
    </location>
</feature>
<gene>
    <name evidence="2" type="ORF">GJ668_08170</name>
</gene>
<evidence type="ECO:0000313" key="3">
    <source>
        <dbReference type="Proteomes" id="UP000434044"/>
    </source>
</evidence>
<evidence type="ECO:0000313" key="2">
    <source>
        <dbReference type="EMBL" id="MTW21074.1"/>
    </source>
</evidence>
<accession>A0A6N8EFF7</accession>
<dbReference type="AlphaFoldDB" id="A0A6N8EFF7"/>
<comment type="caution">
    <text evidence="2">The sequence shown here is derived from an EMBL/GenBank/DDBJ whole genome shotgun (WGS) entry which is preliminary data.</text>
</comment>
<feature type="transmembrane region" description="Helical" evidence="1">
    <location>
        <begin position="113"/>
        <end position="136"/>
    </location>
</feature>
<feature type="transmembrane region" description="Helical" evidence="1">
    <location>
        <begin position="34"/>
        <end position="56"/>
    </location>
</feature>
<keyword evidence="1" id="KW-1133">Transmembrane helix</keyword>
<keyword evidence="1" id="KW-0812">Transmembrane</keyword>
<feature type="transmembrane region" description="Helical" evidence="1">
    <location>
        <begin position="76"/>
        <end position="93"/>
    </location>
</feature>
<name>A0A6N8EFF7_9GAMM</name>
<protein>
    <submittedName>
        <fullName evidence="2">General glycosylation pathway protein</fullName>
    </submittedName>
</protein>
<evidence type="ECO:0000256" key="1">
    <source>
        <dbReference type="SAM" id="Phobius"/>
    </source>
</evidence>